<dbReference type="EMBL" id="JACIDH010000006">
    <property type="protein sequence ID" value="MBB3879392.1"/>
    <property type="molecule type" value="Genomic_DNA"/>
</dbReference>
<organism evidence="1 2">
    <name type="scientific">Sphingomonas pseudosanguinis</name>
    <dbReference type="NCBI Taxonomy" id="413712"/>
    <lineage>
        <taxon>Bacteria</taxon>
        <taxon>Pseudomonadati</taxon>
        <taxon>Pseudomonadota</taxon>
        <taxon>Alphaproteobacteria</taxon>
        <taxon>Sphingomonadales</taxon>
        <taxon>Sphingomonadaceae</taxon>
        <taxon>Sphingomonas</taxon>
    </lineage>
</organism>
<proteinExistence type="predicted"/>
<comment type="caution">
    <text evidence="1">The sequence shown here is derived from an EMBL/GenBank/DDBJ whole genome shotgun (WGS) entry which is preliminary data.</text>
</comment>
<dbReference type="AlphaFoldDB" id="A0A7W6A8Y9"/>
<keyword evidence="2" id="KW-1185">Reference proteome</keyword>
<evidence type="ECO:0008006" key="3">
    <source>
        <dbReference type="Google" id="ProtNLM"/>
    </source>
</evidence>
<evidence type="ECO:0000313" key="1">
    <source>
        <dbReference type="EMBL" id="MBB3879392.1"/>
    </source>
</evidence>
<sequence length="133" mass="14435">MLAAIFTGIPGIGCHLGDTNDPVVVIAKAPPQIFQMNGAPQPAIVPRREGARQTCGDRTALDRFPRITSPFPANDSVQPASACLLVNATGRVDRVAHATLSARRRIEPMMSEMRFQPALRDGRPVPAWVELRL</sequence>
<accession>A0A7W6A8Y9</accession>
<dbReference type="Proteomes" id="UP000538670">
    <property type="component" value="Unassembled WGS sequence"/>
</dbReference>
<evidence type="ECO:0000313" key="2">
    <source>
        <dbReference type="Proteomes" id="UP000538670"/>
    </source>
</evidence>
<protein>
    <recommendedName>
        <fullName evidence="3">TonB C-terminal domain-containing protein</fullName>
    </recommendedName>
</protein>
<gene>
    <name evidence="1" type="ORF">GGR48_001819</name>
</gene>
<dbReference type="RefSeq" id="WP_183951573.1">
    <property type="nucleotide sequence ID" value="NZ_JACIDH010000006.1"/>
</dbReference>
<reference evidence="1 2" key="1">
    <citation type="submission" date="2020-08" db="EMBL/GenBank/DDBJ databases">
        <title>Genomic Encyclopedia of Type Strains, Phase IV (KMG-IV): sequencing the most valuable type-strain genomes for metagenomic binning, comparative biology and taxonomic classification.</title>
        <authorList>
            <person name="Goeker M."/>
        </authorList>
    </citation>
    <scope>NUCLEOTIDE SEQUENCE [LARGE SCALE GENOMIC DNA]</scope>
    <source>
        <strain evidence="1 2">DSM 19512</strain>
    </source>
</reference>
<name>A0A7W6A8Y9_9SPHN</name>